<feature type="binding site" evidence="2">
    <location>
        <position position="173"/>
    </location>
    <ligand>
        <name>Cu cation</name>
        <dbReference type="ChEBI" id="CHEBI:23378"/>
    </ligand>
</feature>
<sequence length="311" mass="34578">MIARGVVKCGLSLFQSGRNRVVVSRRLSNGTTAGEGSSTGSKSIKDANSVKESIKKPESKATSETSTAEPKVQSEFQTRYIPEKGSAWDRFKGGSLSWPALVAFAGVGCVLLGSYSYQKAKKTEEMRRTHTKTVGGKAKVGGDWELVNMKGETRKNSDYHGKFVLIYFGFTFCPDICPDELEKISEALSGLGENAKYIQPLFISIDPERDTEERVREYLSEFHPSFEGLTGTVEQCKAAAKLFRVYFSKDNTVGDDYLVDHSIITYLMDPTGEFLEFYGKAVTASDMCLRLSKLIQNYKTQLEEHNRTINA</sequence>
<dbReference type="GO" id="GO:0005739">
    <property type="term" value="C:mitochondrion"/>
    <property type="evidence" value="ECO:0007669"/>
    <property type="project" value="GOC"/>
</dbReference>
<dbReference type="PANTHER" id="PTHR12151">
    <property type="entry name" value="ELECTRON TRANSPORT PROTIN SCO1/SENC FAMILY MEMBER"/>
    <property type="match status" value="1"/>
</dbReference>
<feature type="disulfide bond" description="Redox-active" evidence="3">
    <location>
        <begin position="173"/>
        <end position="177"/>
    </location>
</feature>
<dbReference type="EMBL" id="HBFP01005420">
    <property type="protein sequence ID" value="CAD8819444.1"/>
    <property type="molecule type" value="Transcribed_RNA"/>
</dbReference>
<feature type="binding site" evidence="2">
    <location>
        <position position="261"/>
    </location>
    <ligand>
        <name>Cu cation</name>
        <dbReference type="ChEBI" id="CHEBI:23378"/>
    </ligand>
</feature>
<feature type="transmembrane region" description="Helical" evidence="5">
    <location>
        <begin position="96"/>
        <end position="117"/>
    </location>
</feature>
<feature type="region of interest" description="Disordered" evidence="4">
    <location>
        <begin position="29"/>
        <end position="76"/>
    </location>
</feature>
<dbReference type="PANTHER" id="PTHR12151:SF5">
    <property type="entry name" value="AT19154P"/>
    <property type="match status" value="1"/>
</dbReference>
<organism evidence="6">
    <name type="scientific">Timspurckia oligopyrenoides</name>
    <dbReference type="NCBI Taxonomy" id="708627"/>
    <lineage>
        <taxon>Eukaryota</taxon>
        <taxon>Rhodophyta</taxon>
        <taxon>Bangiophyceae</taxon>
        <taxon>Porphyridiales</taxon>
        <taxon>Porphyridiaceae</taxon>
        <taxon>Timspurckia</taxon>
    </lineage>
</organism>
<evidence type="ECO:0000313" key="6">
    <source>
        <dbReference type="EMBL" id="CAD8819444.1"/>
    </source>
</evidence>
<keyword evidence="5" id="KW-1133">Transmembrane helix</keyword>
<dbReference type="Pfam" id="PF02630">
    <property type="entry name" value="SCO1-SenC"/>
    <property type="match status" value="1"/>
</dbReference>
<feature type="binding site" evidence="2">
    <location>
        <position position="177"/>
    </location>
    <ligand>
        <name>Cu cation</name>
        <dbReference type="ChEBI" id="CHEBI:23378"/>
    </ligand>
</feature>
<evidence type="ECO:0000256" key="2">
    <source>
        <dbReference type="PIRSR" id="PIRSR603782-1"/>
    </source>
</evidence>
<keyword evidence="5" id="KW-0812">Transmembrane</keyword>
<feature type="compositionally biased region" description="Basic and acidic residues" evidence="4">
    <location>
        <begin position="43"/>
        <end position="61"/>
    </location>
</feature>
<evidence type="ECO:0000256" key="5">
    <source>
        <dbReference type="SAM" id="Phobius"/>
    </source>
</evidence>
<dbReference type="CDD" id="cd02968">
    <property type="entry name" value="SCO"/>
    <property type="match status" value="1"/>
</dbReference>
<protein>
    <recommendedName>
        <fullName evidence="7">Thioredoxin domain-containing protein</fullName>
    </recommendedName>
</protein>
<feature type="compositionally biased region" description="Low complexity" evidence="4">
    <location>
        <begin position="29"/>
        <end position="42"/>
    </location>
</feature>
<dbReference type="Gene3D" id="3.40.30.10">
    <property type="entry name" value="Glutaredoxin"/>
    <property type="match status" value="1"/>
</dbReference>
<dbReference type="AlphaFoldDB" id="A0A7S0ZEQ0"/>
<keyword evidence="2" id="KW-0186">Copper</keyword>
<dbReference type="GO" id="GO:0046872">
    <property type="term" value="F:metal ion binding"/>
    <property type="evidence" value="ECO:0007669"/>
    <property type="project" value="UniProtKB-KW"/>
</dbReference>
<dbReference type="FunFam" id="3.40.30.10:FF:000013">
    <property type="entry name" value="Blast:Protein SCO1 homolog, mitochondrial"/>
    <property type="match status" value="1"/>
</dbReference>
<dbReference type="InterPro" id="IPR003782">
    <property type="entry name" value="SCO1/SenC"/>
</dbReference>
<proteinExistence type="inferred from homology"/>
<dbReference type="InterPro" id="IPR036249">
    <property type="entry name" value="Thioredoxin-like_sf"/>
</dbReference>
<gene>
    <name evidence="6" type="ORF">TOLI1172_LOCUS3833</name>
</gene>
<evidence type="ECO:0008006" key="7">
    <source>
        <dbReference type="Google" id="ProtNLM"/>
    </source>
</evidence>
<evidence type="ECO:0000256" key="1">
    <source>
        <dbReference type="ARBA" id="ARBA00010996"/>
    </source>
</evidence>
<reference evidence="6" key="1">
    <citation type="submission" date="2021-01" db="EMBL/GenBank/DDBJ databases">
        <authorList>
            <person name="Corre E."/>
            <person name="Pelletier E."/>
            <person name="Niang G."/>
            <person name="Scheremetjew M."/>
            <person name="Finn R."/>
            <person name="Kale V."/>
            <person name="Holt S."/>
            <person name="Cochrane G."/>
            <person name="Meng A."/>
            <person name="Brown T."/>
            <person name="Cohen L."/>
        </authorList>
    </citation>
    <scope>NUCLEOTIDE SEQUENCE</scope>
    <source>
        <strain evidence="6">CCMP3278</strain>
    </source>
</reference>
<dbReference type="SUPFAM" id="SSF52833">
    <property type="entry name" value="Thioredoxin-like"/>
    <property type="match status" value="1"/>
</dbReference>
<dbReference type="GO" id="GO:0033617">
    <property type="term" value="P:mitochondrial respiratory chain complex IV assembly"/>
    <property type="evidence" value="ECO:0007669"/>
    <property type="project" value="TreeGrafter"/>
</dbReference>
<accession>A0A7S0ZEQ0</accession>
<keyword evidence="2" id="KW-0479">Metal-binding</keyword>
<evidence type="ECO:0000256" key="3">
    <source>
        <dbReference type="PIRSR" id="PIRSR603782-2"/>
    </source>
</evidence>
<name>A0A7S0ZEQ0_9RHOD</name>
<keyword evidence="5" id="KW-0472">Membrane</keyword>
<comment type="similarity">
    <text evidence="1">Belongs to the SCO1/2 family.</text>
</comment>
<evidence type="ECO:0000256" key="4">
    <source>
        <dbReference type="SAM" id="MobiDB-lite"/>
    </source>
</evidence>
<keyword evidence="3" id="KW-1015">Disulfide bond</keyword>